<gene>
    <name evidence="1" type="ORF">ACFSCX_24230</name>
</gene>
<reference evidence="2" key="1">
    <citation type="journal article" date="2019" name="Int. J. Syst. Evol. Microbiol.">
        <title>The Global Catalogue of Microorganisms (GCM) 10K type strain sequencing project: providing services to taxonomists for standard genome sequencing and annotation.</title>
        <authorList>
            <consortium name="The Broad Institute Genomics Platform"/>
            <consortium name="The Broad Institute Genome Sequencing Center for Infectious Disease"/>
            <person name="Wu L."/>
            <person name="Ma J."/>
        </authorList>
    </citation>
    <scope>NUCLEOTIDE SEQUENCE [LARGE SCALE GENOMIC DNA]</scope>
    <source>
        <strain evidence="2">CCUG 49339</strain>
    </source>
</reference>
<proteinExistence type="predicted"/>
<evidence type="ECO:0000313" key="1">
    <source>
        <dbReference type="EMBL" id="MFD1739595.1"/>
    </source>
</evidence>
<comment type="caution">
    <text evidence="1">The sequence shown here is derived from an EMBL/GenBank/DDBJ whole genome shotgun (WGS) entry which is preliminary data.</text>
</comment>
<organism evidence="1 2">
    <name type="scientific">Bacillus salitolerans</name>
    <dbReference type="NCBI Taxonomy" id="1437434"/>
    <lineage>
        <taxon>Bacteria</taxon>
        <taxon>Bacillati</taxon>
        <taxon>Bacillota</taxon>
        <taxon>Bacilli</taxon>
        <taxon>Bacillales</taxon>
        <taxon>Bacillaceae</taxon>
        <taxon>Bacillus</taxon>
    </lineage>
</organism>
<evidence type="ECO:0008006" key="3">
    <source>
        <dbReference type="Google" id="ProtNLM"/>
    </source>
</evidence>
<dbReference type="Proteomes" id="UP001597214">
    <property type="component" value="Unassembled WGS sequence"/>
</dbReference>
<name>A0ABW4LWN2_9BACI</name>
<evidence type="ECO:0000313" key="2">
    <source>
        <dbReference type="Proteomes" id="UP001597214"/>
    </source>
</evidence>
<sequence length="133" mass="15405">MELVACTKEEFEHYKEMYLTLPTWDILSFDFIDDLELCKIKMDGNIVGLIEFSLGMIPNSIHIDNLEVFQKGNRFGSRIIAGLKQEFKGVILELYSSSNKSASFWKEHQFKEEDDGTGTIILRYVVSEERRNA</sequence>
<accession>A0ABW4LWN2</accession>
<keyword evidence="2" id="KW-1185">Reference proteome</keyword>
<dbReference type="EMBL" id="JBHUEM010000055">
    <property type="protein sequence ID" value="MFD1739595.1"/>
    <property type="molecule type" value="Genomic_DNA"/>
</dbReference>
<dbReference type="RefSeq" id="WP_377930834.1">
    <property type="nucleotide sequence ID" value="NZ_JBHUEM010000055.1"/>
</dbReference>
<protein>
    <recommendedName>
        <fullName evidence="3">GNAT family N-acetyltransferase</fullName>
    </recommendedName>
</protein>